<name>A0A7C5HJE1_9CHLB</name>
<dbReference type="EMBL" id="DRSQ01000147">
    <property type="protein sequence ID" value="HHE32425.1"/>
    <property type="molecule type" value="Genomic_DNA"/>
</dbReference>
<dbReference type="EC" id="2.4.1.21" evidence="8"/>
<dbReference type="SUPFAM" id="SSF53756">
    <property type="entry name" value="UDP-Glycosyltransferase/glycogen phosphorylase"/>
    <property type="match status" value="1"/>
</dbReference>
<evidence type="ECO:0000313" key="11">
    <source>
        <dbReference type="EMBL" id="HHE32425.1"/>
    </source>
</evidence>
<reference evidence="11" key="1">
    <citation type="journal article" date="2020" name="mSystems">
        <title>Genome- and Community-Level Interaction Insights into Carbon Utilization and Element Cycling Functions of Hydrothermarchaeota in Hydrothermal Sediment.</title>
        <authorList>
            <person name="Zhou Z."/>
            <person name="Liu Y."/>
            <person name="Xu W."/>
            <person name="Pan J."/>
            <person name="Luo Z.H."/>
            <person name="Li M."/>
        </authorList>
    </citation>
    <scope>NUCLEOTIDE SEQUENCE [LARGE SCALE GENOMIC DNA]</scope>
    <source>
        <strain evidence="11">HyVt-633</strain>
    </source>
</reference>
<evidence type="ECO:0000256" key="6">
    <source>
        <dbReference type="ARBA" id="ARBA00022679"/>
    </source>
</evidence>
<proteinExistence type="inferred from homology"/>
<evidence type="ECO:0000256" key="2">
    <source>
        <dbReference type="ARBA" id="ARBA00002764"/>
    </source>
</evidence>
<evidence type="ECO:0000256" key="8">
    <source>
        <dbReference type="HAMAP-Rule" id="MF_00484"/>
    </source>
</evidence>
<gene>
    <name evidence="8" type="primary">glgA</name>
    <name evidence="11" type="ORF">ENL07_07320</name>
</gene>
<comment type="catalytic activity">
    <reaction evidence="1 8">
        <text>[(1-&gt;4)-alpha-D-glucosyl](n) + ADP-alpha-D-glucose = [(1-&gt;4)-alpha-D-glucosyl](n+1) + ADP + H(+)</text>
        <dbReference type="Rhea" id="RHEA:18189"/>
        <dbReference type="Rhea" id="RHEA-COMP:9584"/>
        <dbReference type="Rhea" id="RHEA-COMP:9587"/>
        <dbReference type="ChEBI" id="CHEBI:15378"/>
        <dbReference type="ChEBI" id="CHEBI:15444"/>
        <dbReference type="ChEBI" id="CHEBI:57498"/>
        <dbReference type="ChEBI" id="CHEBI:456216"/>
        <dbReference type="EC" id="2.4.1.21"/>
    </reaction>
</comment>
<dbReference type="InterPro" id="IPR013534">
    <property type="entry name" value="Starch_synth_cat_dom"/>
</dbReference>
<dbReference type="Gene3D" id="3.40.50.2000">
    <property type="entry name" value="Glycogen Phosphorylase B"/>
    <property type="match status" value="2"/>
</dbReference>
<dbReference type="PANTHER" id="PTHR45825">
    <property type="entry name" value="GRANULE-BOUND STARCH SYNTHASE 1, CHLOROPLASTIC/AMYLOPLASTIC"/>
    <property type="match status" value="1"/>
</dbReference>
<accession>A0A7C5HJE1</accession>
<dbReference type="PANTHER" id="PTHR45825:SF11">
    <property type="entry name" value="ALPHA AMYLASE DOMAIN-CONTAINING PROTEIN"/>
    <property type="match status" value="1"/>
</dbReference>
<keyword evidence="7 8" id="KW-0320">Glycogen biosynthesis</keyword>
<evidence type="ECO:0000256" key="4">
    <source>
        <dbReference type="ARBA" id="ARBA00010281"/>
    </source>
</evidence>
<comment type="function">
    <text evidence="2 8">Synthesizes alpha-1,4-glucan chains using ADP-glucose.</text>
</comment>
<protein>
    <recommendedName>
        <fullName evidence="8">Glycogen synthase</fullName>
        <ecNumber evidence="8">2.4.1.21</ecNumber>
    </recommendedName>
    <alternativeName>
        <fullName evidence="8">Starch [bacterial glycogen] synthase</fullName>
    </alternativeName>
</protein>
<dbReference type="GO" id="GO:0005978">
    <property type="term" value="P:glycogen biosynthetic process"/>
    <property type="evidence" value="ECO:0007669"/>
    <property type="project" value="UniProtKB-UniRule"/>
</dbReference>
<dbReference type="AlphaFoldDB" id="A0A7C5HJE1"/>
<dbReference type="InterPro" id="IPR011835">
    <property type="entry name" value="GS/SS"/>
</dbReference>
<dbReference type="NCBIfam" id="TIGR02095">
    <property type="entry name" value="glgA"/>
    <property type="match status" value="1"/>
</dbReference>
<dbReference type="CDD" id="cd03791">
    <property type="entry name" value="GT5_Glycogen_synthase_DULL1-like"/>
    <property type="match status" value="1"/>
</dbReference>
<dbReference type="NCBIfam" id="NF010698">
    <property type="entry name" value="PRK14098.1"/>
    <property type="match status" value="1"/>
</dbReference>
<dbReference type="GO" id="GO:0004373">
    <property type="term" value="F:alpha-1,4-glucan glucosyltransferase (UDP-glucose donor) activity"/>
    <property type="evidence" value="ECO:0007669"/>
    <property type="project" value="InterPro"/>
</dbReference>
<feature type="domain" description="Glycosyl transferase family 1" evidence="9">
    <location>
        <begin position="301"/>
        <end position="460"/>
    </location>
</feature>
<comment type="similarity">
    <text evidence="4 8">Belongs to the glycosyltransferase 1 family. Bacterial/plant glycogen synthase subfamily.</text>
</comment>
<evidence type="ECO:0000256" key="3">
    <source>
        <dbReference type="ARBA" id="ARBA00004964"/>
    </source>
</evidence>
<organism evidence="11">
    <name type="scientific">Chlorobaculum parvum</name>
    <dbReference type="NCBI Taxonomy" id="274539"/>
    <lineage>
        <taxon>Bacteria</taxon>
        <taxon>Pseudomonadati</taxon>
        <taxon>Chlorobiota</taxon>
        <taxon>Chlorobiia</taxon>
        <taxon>Chlorobiales</taxon>
        <taxon>Chlorobiaceae</taxon>
        <taxon>Chlorobaculum</taxon>
    </lineage>
</organism>
<dbReference type="UniPathway" id="UPA00164"/>
<dbReference type="Proteomes" id="UP000886058">
    <property type="component" value="Unassembled WGS sequence"/>
</dbReference>
<evidence type="ECO:0000256" key="1">
    <source>
        <dbReference type="ARBA" id="ARBA00001478"/>
    </source>
</evidence>
<evidence type="ECO:0000256" key="5">
    <source>
        <dbReference type="ARBA" id="ARBA00022676"/>
    </source>
</evidence>
<dbReference type="Pfam" id="PF00534">
    <property type="entry name" value="Glycos_transf_1"/>
    <property type="match status" value="1"/>
</dbReference>
<sequence length="488" mass="55283">MPRRNYKVLYVSGEVSPFVRVSSLADFMASFPQALEEEGFEARIMMPKYGIINDRKFRLHDVLRLSDIEVALKEKTEMLHVKVTALPSSKIQTYFLYNEKHFKRSGLFSDLQLGGDHKGSAEKLIFFSVGVMETLVRLGWQPDIIHCNDWHAGLVPLLARTRYAKHDFFKKVKIVQSVYNVYRRGVFQPKMFQKHLDPEVFDGLEREGDDINLLATGIKYADLVTTTSPSYAKQIAGDPESSFGMDKALSACKDRFYGILNGMDTRQWNPSSDKLIKKRYSAAQPELKLEDKKVLLEEAGLPFSEETPVVGVITNFDDVQGMELLKESLPKLLELDFQLIVFGSGNKDFEQQLRDLVEEYPEKLAVNTDFTDAFYHQMIAGLDMLIMPSRIESCGMKQMFAMNYGTVPVAYAGGGIVETIEEVSGDKGTGFVFTDYTAGALTAKLGEALSMFADKERWAELMREGMERDFSWSASAEQYAELYREILG</sequence>
<dbReference type="HAMAP" id="MF_00484">
    <property type="entry name" value="Glycogen_synth"/>
    <property type="match status" value="1"/>
</dbReference>
<evidence type="ECO:0000259" key="10">
    <source>
        <dbReference type="Pfam" id="PF08323"/>
    </source>
</evidence>
<evidence type="ECO:0000259" key="9">
    <source>
        <dbReference type="Pfam" id="PF00534"/>
    </source>
</evidence>
<comment type="caution">
    <text evidence="11">The sequence shown here is derived from an EMBL/GenBank/DDBJ whole genome shotgun (WGS) entry which is preliminary data.</text>
</comment>
<dbReference type="GO" id="GO:0009011">
    <property type="term" value="F:alpha-1,4-glucan glucosyltransferase (ADP-glucose donor) activity"/>
    <property type="evidence" value="ECO:0007669"/>
    <property type="project" value="UniProtKB-UniRule"/>
</dbReference>
<feature type="binding site" evidence="8">
    <location>
        <position position="20"/>
    </location>
    <ligand>
        <name>ADP-alpha-D-glucose</name>
        <dbReference type="ChEBI" id="CHEBI:57498"/>
    </ligand>
</feature>
<evidence type="ECO:0000256" key="7">
    <source>
        <dbReference type="ARBA" id="ARBA00023056"/>
    </source>
</evidence>
<keyword evidence="5 8" id="KW-0328">Glycosyltransferase</keyword>
<comment type="pathway">
    <text evidence="3 8">Glycan biosynthesis; glycogen biosynthesis.</text>
</comment>
<feature type="domain" description="Starch synthase catalytic" evidence="10">
    <location>
        <begin position="7"/>
        <end position="250"/>
    </location>
</feature>
<dbReference type="Pfam" id="PF08323">
    <property type="entry name" value="Glyco_transf_5"/>
    <property type="match status" value="1"/>
</dbReference>
<keyword evidence="6 8" id="KW-0808">Transferase</keyword>
<dbReference type="InterPro" id="IPR001296">
    <property type="entry name" value="Glyco_trans_1"/>
</dbReference>